<evidence type="ECO:0000256" key="3">
    <source>
        <dbReference type="ARBA" id="ARBA00012438"/>
    </source>
</evidence>
<organism evidence="13 14">
    <name type="scientific">Anaerococcus cruorum</name>
    <dbReference type="NCBI Taxonomy" id="3115617"/>
    <lineage>
        <taxon>Bacteria</taxon>
        <taxon>Bacillati</taxon>
        <taxon>Bacillota</taxon>
        <taxon>Tissierellia</taxon>
        <taxon>Tissierellales</taxon>
        <taxon>Peptoniphilaceae</taxon>
        <taxon>Anaerococcus</taxon>
    </lineage>
</organism>
<evidence type="ECO:0000256" key="2">
    <source>
        <dbReference type="ARBA" id="ARBA00004141"/>
    </source>
</evidence>
<comment type="caution">
    <text evidence="13">The sequence shown here is derived from an EMBL/GenBank/DDBJ whole genome shotgun (WGS) entry which is preliminary data.</text>
</comment>
<evidence type="ECO:0000256" key="8">
    <source>
        <dbReference type="ARBA" id="ARBA00022989"/>
    </source>
</evidence>
<accession>A0ABW9MU49</accession>
<dbReference type="InterPro" id="IPR003661">
    <property type="entry name" value="HisK_dim/P_dom"/>
</dbReference>
<dbReference type="CDD" id="cd00082">
    <property type="entry name" value="HisKA"/>
    <property type="match status" value="1"/>
</dbReference>
<gene>
    <name evidence="13" type="ORF">ACCQ40_00935</name>
</gene>
<evidence type="ECO:0000256" key="6">
    <source>
        <dbReference type="ARBA" id="ARBA00022692"/>
    </source>
</evidence>
<keyword evidence="8 11" id="KW-1133">Transmembrane helix</keyword>
<evidence type="ECO:0000256" key="1">
    <source>
        <dbReference type="ARBA" id="ARBA00000085"/>
    </source>
</evidence>
<feature type="domain" description="Histidine kinase" evidence="12">
    <location>
        <begin position="240"/>
        <end position="448"/>
    </location>
</feature>
<dbReference type="RefSeq" id="WP_410032235.1">
    <property type="nucleotide sequence ID" value="NZ_JBGMEH010000001.1"/>
</dbReference>
<dbReference type="PANTHER" id="PTHR45528:SF8">
    <property type="entry name" value="HISTIDINE KINASE"/>
    <property type="match status" value="1"/>
</dbReference>
<dbReference type="InterPro" id="IPR005467">
    <property type="entry name" value="His_kinase_dom"/>
</dbReference>
<keyword evidence="9" id="KW-0902">Two-component regulatory system</keyword>
<protein>
    <recommendedName>
        <fullName evidence="3">histidine kinase</fullName>
        <ecNumber evidence="3">2.7.13.3</ecNumber>
    </recommendedName>
</protein>
<evidence type="ECO:0000256" key="7">
    <source>
        <dbReference type="ARBA" id="ARBA00022777"/>
    </source>
</evidence>
<name>A0ABW9MU49_9FIRM</name>
<comment type="subcellular location">
    <subcellularLocation>
        <location evidence="2">Membrane</location>
        <topology evidence="2">Multi-pass membrane protein</topology>
    </subcellularLocation>
</comment>
<feature type="transmembrane region" description="Helical" evidence="11">
    <location>
        <begin position="150"/>
        <end position="168"/>
    </location>
</feature>
<dbReference type="Pfam" id="PF00512">
    <property type="entry name" value="HisKA"/>
    <property type="match status" value="1"/>
</dbReference>
<feature type="transmembrane region" description="Helical" evidence="11">
    <location>
        <begin position="14"/>
        <end position="37"/>
    </location>
</feature>
<evidence type="ECO:0000259" key="12">
    <source>
        <dbReference type="PROSITE" id="PS50109"/>
    </source>
</evidence>
<comment type="catalytic activity">
    <reaction evidence="1">
        <text>ATP + protein L-histidine = ADP + protein N-phospho-L-histidine.</text>
        <dbReference type="EC" id="2.7.13.3"/>
    </reaction>
</comment>
<dbReference type="PROSITE" id="PS50109">
    <property type="entry name" value="HIS_KIN"/>
    <property type="match status" value="1"/>
</dbReference>
<evidence type="ECO:0000256" key="9">
    <source>
        <dbReference type="ARBA" id="ARBA00023012"/>
    </source>
</evidence>
<evidence type="ECO:0000256" key="5">
    <source>
        <dbReference type="ARBA" id="ARBA00022679"/>
    </source>
</evidence>
<dbReference type="Gene3D" id="3.30.565.10">
    <property type="entry name" value="Histidine kinase-like ATPase, C-terminal domain"/>
    <property type="match status" value="1"/>
</dbReference>
<dbReference type="PANTHER" id="PTHR45528">
    <property type="entry name" value="SENSOR HISTIDINE KINASE CPXA"/>
    <property type="match status" value="1"/>
</dbReference>
<evidence type="ECO:0000313" key="14">
    <source>
        <dbReference type="Proteomes" id="UP001638015"/>
    </source>
</evidence>
<dbReference type="InterPro" id="IPR036097">
    <property type="entry name" value="HisK_dim/P_sf"/>
</dbReference>
<dbReference type="GO" id="GO:0016301">
    <property type="term" value="F:kinase activity"/>
    <property type="evidence" value="ECO:0007669"/>
    <property type="project" value="UniProtKB-KW"/>
</dbReference>
<dbReference type="InterPro" id="IPR050398">
    <property type="entry name" value="HssS/ArlS-like"/>
</dbReference>
<sequence length="449" mass="51871">MGNRKSLGRLITKYAVFEIIYTFFIFIFSILCITLLIRKGYIYPANYAEVNISKVEESFEKDNFTPKNIPFYFDYKYLKNGEIVANTIDNKYKDYVDQAEKTGLANSNLPFNNKYFKKLTKDSETLILSYQISPILASEKAYHKINNIELLYIFLSFIIWLIGFIILVRKSIKIIKNEIEKISKTNQKIKNMNLDFKSEDSKYIEIAGVLDSLDAMAIDLKKSLNDQWHIEKNQKYLIEAITHDIRTPITLIKGNTELLKEESSPDQLEYINDIETGIERLDIYIEKLTNFSKNMINNPQLVDENAINYWINIASSICKNANINLIVTKLEPSTIKLDKEQIAVAIQNIIVNATENSPKDSSIYITFENKENFYQITIKDQGAGFKQEILNQAPKKYLTTKKDKTNHGLGLAMVDELLKINNGELKLGNYHNNDNSGALIRMIFYKINK</sequence>
<dbReference type="InterPro" id="IPR003594">
    <property type="entry name" value="HATPase_dom"/>
</dbReference>
<keyword evidence="6 11" id="KW-0812">Transmembrane</keyword>
<proteinExistence type="predicted"/>
<dbReference type="EC" id="2.7.13.3" evidence="3"/>
<evidence type="ECO:0000256" key="10">
    <source>
        <dbReference type="ARBA" id="ARBA00023136"/>
    </source>
</evidence>
<dbReference type="InterPro" id="IPR036890">
    <property type="entry name" value="HATPase_C_sf"/>
</dbReference>
<keyword evidence="7 13" id="KW-0418">Kinase</keyword>
<dbReference type="SMART" id="SM00387">
    <property type="entry name" value="HATPase_c"/>
    <property type="match status" value="1"/>
</dbReference>
<dbReference type="Proteomes" id="UP001638015">
    <property type="component" value="Unassembled WGS sequence"/>
</dbReference>
<keyword evidence="4" id="KW-0597">Phosphoprotein</keyword>
<keyword evidence="14" id="KW-1185">Reference proteome</keyword>
<keyword evidence="10 11" id="KW-0472">Membrane</keyword>
<evidence type="ECO:0000256" key="11">
    <source>
        <dbReference type="SAM" id="Phobius"/>
    </source>
</evidence>
<dbReference type="SUPFAM" id="SSF47384">
    <property type="entry name" value="Homodimeric domain of signal transducing histidine kinase"/>
    <property type="match status" value="1"/>
</dbReference>
<keyword evidence="5" id="KW-0808">Transferase</keyword>
<evidence type="ECO:0000256" key="4">
    <source>
        <dbReference type="ARBA" id="ARBA00022553"/>
    </source>
</evidence>
<evidence type="ECO:0000313" key="13">
    <source>
        <dbReference type="EMBL" id="MFO3715348.1"/>
    </source>
</evidence>
<reference evidence="13 14" key="1">
    <citation type="journal article" date="2025" name="Anaerobe">
        <title>Description of Anaerococcus kampingiae sp. nov., Anaerococcus groningensis sp. nov., Anaerococcus martiniensis sp. nov., and Anaerococcus cruorum sp. nov., isolated from human clinical specimens.</title>
        <authorList>
            <person name="Boiten K.E."/>
            <person name="Meijer J."/>
            <person name="van Wezel E.M."/>
            <person name="Veloo A.C.M."/>
        </authorList>
    </citation>
    <scope>NUCLEOTIDE SEQUENCE [LARGE SCALE GENOMIC DNA]</scope>
    <source>
        <strain evidence="13 14">ENR1039</strain>
    </source>
</reference>
<dbReference type="SUPFAM" id="SSF55874">
    <property type="entry name" value="ATPase domain of HSP90 chaperone/DNA topoisomerase II/histidine kinase"/>
    <property type="match status" value="1"/>
</dbReference>
<dbReference type="Gene3D" id="1.10.287.130">
    <property type="match status" value="1"/>
</dbReference>
<dbReference type="SMART" id="SM00388">
    <property type="entry name" value="HisKA"/>
    <property type="match status" value="1"/>
</dbReference>
<dbReference type="EMBL" id="JBGMEH010000001">
    <property type="protein sequence ID" value="MFO3715348.1"/>
    <property type="molecule type" value="Genomic_DNA"/>
</dbReference>
<dbReference type="Pfam" id="PF02518">
    <property type="entry name" value="HATPase_c"/>
    <property type="match status" value="1"/>
</dbReference>